<dbReference type="InterPro" id="IPR050838">
    <property type="entry name" value="Ketopantoate_reductase"/>
</dbReference>
<dbReference type="PANTHER" id="PTHR43765:SF2">
    <property type="entry name" value="2-DEHYDROPANTOATE 2-REDUCTASE"/>
    <property type="match status" value="1"/>
</dbReference>
<dbReference type="SUPFAM" id="SSF51735">
    <property type="entry name" value="NAD(P)-binding Rossmann-fold domains"/>
    <property type="match status" value="1"/>
</dbReference>
<evidence type="ECO:0000313" key="14">
    <source>
        <dbReference type="EMBL" id="RKQ91712.1"/>
    </source>
</evidence>
<gene>
    <name evidence="14" type="ORF">C8N24_1540</name>
</gene>
<keyword evidence="8 11" id="KW-0560">Oxidoreductase</keyword>
<dbReference type="EMBL" id="RBIL01000001">
    <property type="protein sequence ID" value="RKQ91712.1"/>
    <property type="molecule type" value="Genomic_DNA"/>
</dbReference>
<dbReference type="PANTHER" id="PTHR43765">
    <property type="entry name" value="2-DEHYDROPANTOATE 2-REDUCTASE-RELATED"/>
    <property type="match status" value="1"/>
</dbReference>
<organism evidence="14 15">
    <name type="scientific">Solirubrobacter pauli</name>
    <dbReference type="NCBI Taxonomy" id="166793"/>
    <lineage>
        <taxon>Bacteria</taxon>
        <taxon>Bacillati</taxon>
        <taxon>Actinomycetota</taxon>
        <taxon>Thermoleophilia</taxon>
        <taxon>Solirubrobacterales</taxon>
        <taxon>Solirubrobacteraceae</taxon>
        <taxon>Solirubrobacter</taxon>
    </lineage>
</organism>
<evidence type="ECO:0000256" key="2">
    <source>
        <dbReference type="ARBA" id="ARBA00004994"/>
    </source>
</evidence>
<evidence type="ECO:0000256" key="1">
    <source>
        <dbReference type="ARBA" id="ARBA00002919"/>
    </source>
</evidence>
<dbReference type="InterPro" id="IPR013328">
    <property type="entry name" value="6PGD_dom2"/>
</dbReference>
<evidence type="ECO:0000256" key="10">
    <source>
        <dbReference type="ARBA" id="ARBA00048793"/>
    </source>
</evidence>
<dbReference type="SUPFAM" id="SSF48179">
    <property type="entry name" value="6-phosphogluconate dehydrogenase C-terminal domain-like"/>
    <property type="match status" value="1"/>
</dbReference>
<comment type="catalytic activity">
    <reaction evidence="10 11">
        <text>(R)-pantoate + NADP(+) = 2-dehydropantoate + NADPH + H(+)</text>
        <dbReference type="Rhea" id="RHEA:16233"/>
        <dbReference type="ChEBI" id="CHEBI:11561"/>
        <dbReference type="ChEBI" id="CHEBI:15378"/>
        <dbReference type="ChEBI" id="CHEBI:15980"/>
        <dbReference type="ChEBI" id="CHEBI:57783"/>
        <dbReference type="ChEBI" id="CHEBI:58349"/>
        <dbReference type="EC" id="1.1.1.169"/>
    </reaction>
</comment>
<dbReference type="Proteomes" id="UP000278962">
    <property type="component" value="Unassembled WGS sequence"/>
</dbReference>
<evidence type="ECO:0000256" key="5">
    <source>
        <dbReference type="ARBA" id="ARBA00019465"/>
    </source>
</evidence>
<keyword evidence="6 11" id="KW-0566">Pantothenate biosynthesis</keyword>
<evidence type="ECO:0000313" key="15">
    <source>
        <dbReference type="Proteomes" id="UP000278962"/>
    </source>
</evidence>
<keyword evidence="15" id="KW-1185">Reference proteome</keyword>
<evidence type="ECO:0000256" key="9">
    <source>
        <dbReference type="ARBA" id="ARBA00032024"/>
    </source>
</evidence>
<dbReference type="GO" id="GO:0008677">
    <property type="term" value="F:2-dehydropantoate 2-reductase activity"/>
    <property type="evidence" value="ECO:0007669"/>
    <property type="project" value="UniProtKB-EC"/>
</dbReference>
<dbReference type="Gene3D" id="1.10.1040.10">
    <property type="entry name" value="N-(1-d-carboxylethyl)-l-norvaline Dehydrogenase, domain 2"/>
    <property type="match status" value="1"/>
</dbReference>
<dbReference type="Pfam" id="PF08546">
    <property type="entry name" value="ApbA_C"/>
    <property type="match status" value="1"/>
</dbReference>
<feature type="domain" description="Ketopantoate reductase C-terminal" evidence="13">
    <location>
        <begin position="170"/>
        <end position="299"/>
    </location>
</feature>
<dbReference type="RefSeq" id="WP_121249479.1">
    <property type="nucleotide sequence ID" value="NZ_RBIL01000001.1"/>
</dbReference>
<feature type="domain" description="Ketopantoate reductase N-terminal" evidence="12">
    <location>
        <begin position="4"/>
        <end position="145"/>
    </location>
</feature>
<dbReference type="GO" id="GO:0005737">
    <property type="term" value="C:cytoplasm"/>
    <property type="evidence" value="ECO:0007669"/>
    <property type="project" value="TreeGrafter"/>
</dbReference>
<dbReference type="UniPathway" id="UPA00028">
    <property type="reaction ID" value="UER00004"/>
</dbReference>
<keyword evidence="7 11" id="KW-0521">NADP</keyword>
<protein>
    <recommendedName>
        <fullName evidence="5 11">2-dehydropantoate 2-reductase</fullName>
        <ecNumber evidence="4 11">1.1.1.169</ecNumber>
    </recommendedName>
    <alternativeName>
        <fullName evidence="9 11">Ketopantoate reductase</fullName>
    </alternativeName>
</protein>
<evidence type="ECO:0000259" key="13">
    <source>
        <dbReference type="Pfam" id="PF08546"/>
    </source>
</evidence>
<comment type="caution">
    <text evidence="14">The sequence shown here is derived from an EMBL/GenBank/DDBJ whole genome shotgun (WGS) entry which is preliminary data.</text>
</comment>
<dbReference type="AlphaFoldDB" id="A0A660L9J2"/>
<dbReference type="GO" id="GO:0015940">
    <property type="term" value="P:pantothenate biosynthetic process"/>
    <property type="evidence" value="ECO:0007669"/>
    <property type="project" value="UniProtKB-UniPathway"/>
</dbReference>
<dbReference type="InterPro" id="IPR013752">
    <property type="entry name" value="KPA_reductase"/>
</dbReference>
<dbReference type="EC" id="1.1.1.169" evidence="4 11"/>
<dbReference type="InterPro" id="IPR013332">
    <property type="entry name" value="KPR_N"/>
</dbReference>
<proteinExistence type="inferred from homology"/>
<accession>A0A660L9J2</accession>
<evidence type="ECO:0000256" key="6">
    <source>
        <dbReference type="ARBA" id="ARBA00022655"/>
    </source>
</evidence>
<name>A0A660L9J2_9ACTN</name>
<evidence type="ECO:0000256" key="7">
    <source>
        <dbReference type="ARBA" id="ARBA00022857"/>
    </source>
</evidence>
<evidence type="ECO:0000259" key="12">
    <source>
        <dbReference type="Pfam" id="PF02558"/>
    </source>
</evidence>
<dbReference type="NCBIfam" id="TIGR00745">
    <property type="entry name" value="apbA_panE"/>
    <property type="match status" value="1"/>
</dbReference>
<dbReference type="Gene3D" id="3.40.50.720">
    <property type="entry name" value="NAD(P)-binding Rossmann-like Domain"/>
    <property type="match status" value="1"/>
</dbReference>
<sequence>MTRILVVGGGAIGGITAAGAAADVVVLDANAAHVAKLSDPGLVINEAAPVRLEAVSAVDALEGEFDFALIAVKAPLHHVALPPLVERGGIGAFVTLGNGLIQDRVQAIVGEGDLLACLVEWGGSNVGPGELIRDSEGGYVVGELDGTVSERARQLAAALEPVGHTRVTDNIRGMIWTKLQVNSTFTGLSAVSGLRYGGVAEQGPDAVFALWEEGVRVARAQGLELDTMHGVHAYEFGPEGLARMMEHMANVRPSMLQDLDAGRETEVDVVNGGVAAKGRELGVPTPHNDAVVELVHAMERGEKRPDPQYLAYVSEAQITSATDS</sequence>
<comment type="similarity">
    <text evidence="3 11">Belongs to the ketopantoate reductase family.</text>
</comment>
<comment type="function">
    <text evidence="1 11">Catalyzes the NADPH-dependent reduction of ketopantoate into pantoic acid.</text>
</comment>
<comment type="pathway">
    <text evidence="2 11">Cofactor biosynthesis; (R)-pantothenate biosynthesis; (R)-pantoate from 3-methyl-2-oxobutanoate: step 2/2.</text>
</comment>
<reference evidence="14 15" key="1">
    <citation type="submission" date="2018-10" db="EMBL/GenBank/DDBJ databases">
        <title>Genomic Encyclopedia of Archaeal and Bacterial Type Strains, Phase II (KMG-II): from individual species to whole genera.</title>
        <authorList>
            <person name="Goeker M."/>
        </authorList>
    </citation>
    <scope>NUCLEOTIDE SEQUENCE [LARGE SCALE GENOMIC DNA]</scope>
    <source>
        <strain evidence="14 15">DSM 14954</strain>
    </source>
</reference>
<evidence type="ECO:0000256" key="3">
    <source>
        <dbReference type="ARBA" id="ARBA00007870"/>
    </source>
</evidence>
<evidence type="ECO:0000256" key="4">
    <source>
        <dbReference type="ARBA" id="ARBA00013014"/>
    </source>
</evidence>
<evidence type="ECO:0000256" key="11">
    <source>
        <dbReference type="RuleBase" id="RU362068"/>
    </source>
</evidence>
<dbReference type="GO" id="GO:0050661">
    <property type="term" value="F:NADP binding"/>
    <property type="evidence" value="ECO:0007669"/>
    <property type="project" value="TreeGrafter"/>
</dbReference>
<dbReference type="InterPro" id="IPR036291">
    <property type="entry name" value="NAD(P)-bd_dom_sf"/>
</dbReference>
<dbReference type="Pfam" id="PF02558">
    <property type="entry name" value="ApbA"/>
    <property type="match status" value="1"/>
</dbReference>
<dbReference type="InterPro" id="IPR003710">
    <property type="entry name" value="ApbA"/>
</dbReference>
<dbReference type="OrthoDB" id="9793586at2"/>
<evidence type="ECO:0000256" key="8">
    <source>
        <dbReference type="ARBA" id="ARBA00023002"/>
    </source>
</evidence>
<dbReference type="InterPro" id="IPR008927">
    <property type="entry name" value="6-PGluconate_DH-like_C_sf"/>
</dbReference>